<dbReference type="PROSITE" id="PS51365">
    <property type="entry name" value="RENAL_DIPEPTIDASE_2"/>
    <property type="match status" value="1"/>
</dbReference>
<keyword evidence="2" id="KW-0862">Zinc</keyword>
<keyword evidence="2" id="KW-0645">Protease</keyword>
<evidence type="ECO:0000256" key="2">
    <source>
        <dbReference type="RuleBase" id="RU341113"/>
    </source>
</evidence>
<dbReference type="Proteomes" id="UP001447188">
    <property type="component" value="Unassembled WGS sequence"/>
</dbReference>
<evidence type="ECO:0000313" key="5">
    <source>
        <dbReference type="Proteomes" id="UP001447188"/>
    </source>
</evidence>
<dbReference type="CDD" id="cd01301">
    <property type="entry name" value="rDP_like"/>
    <property type="match status" value="1"/>
</dbReference>
<reference evidence="4 5" key="1">
    <citation type="submission" date="2024-02" db="EMBL/GenBank/DDBJ databases">
        <title>Discinaceae phylogenomics.</title>
        <authorList>
            <person name="Dirks A.C."/>
            <person name="James T.Y."/>
        </authorList>
    </citation>
    <scope>NUCLEOTIDE SEQUENCE [LARGE SCALE GENOMIC DNA]</scope>
    <source>
        <strain evidence="4 5">ACD0624</strain>
    </source>
</reference>
<dbReference type="EMBL" id="JBBBZM010000016">
    <property type="protein sequence ID" value="KAL0638951.1"/>
    <property type="molecule type" value="Genomic_DNA"/>
</dbReference>
<keyword evidence="2" id="KW-0378">Hydrolase</keyword>
<comment type="cofactor">
    <cofactor evidence="2">
        <name>Zn(2+)</name>
        <dbReference type="ChEBI" id="CHEBI:29105"/>
    </cofactor>
</comment>
<keyword evidence="3" id="KW-0812">Transmembrane</keyword>
<dbReference type="SUPFAM" id="SSF51556">
    <property type="entry name" value="Metallo-dependent hydrolases"/>
    <property type="match status" value="1"/>
</dbReference>
<keyword evidence="5" id="KW-1185">Reference proteome</keyword>
<accession>A0ABR3GTN3</accession>
<comment type="similarity">
    <text evidence="2">Belongs to the metallo-dependent hydrolases superfamily. Peptidase M19 family.</text>
</comment>
<keyword evidence="2" id="KW-0479">Metal-binding</keyword>
<dbReference type="Pfam" id="PF01244">
    <property type="entry name" value="Peptidase_M19"/>
    <property type="match status" value="1"/>
</dbReference>
<name>A0ABR3GTN3_9PEZI</name>
<comment type="caution">
    <text evidence="4">The sequence shown here is derived from an EMBL/GenBank/DDBJ whole genome shotgun (WGS) entry which is preliminary data.</text>
</comment>
<gene>
    <name evidence="4" type="ORF">Q9L58_002002</name>
</gene>
<evidence type="ECO:0000256" key="3">
    <source>
        <dbReference type="SAM" id="Phobius"/>
    </source>
</evidence>
<evidence type="ECO:0000313" key="4">
    <source>
        <dbReference type="EMBL" id="KAL0638951.1"/>
    </source>
</evidence>
<feature type="transmembrane region" description="Helical" evidence="3">
    <location>
        <begin position="22"/>
        <end position="42"/>
    </location>
</feature>
<comment type="catalytic activity">
    <reaction evidence="2">
        <text>an L-aminoacyl-L-amino acid + H2O = 2 an L-alpha-amino acid</text>
        <dbReference type="Rhea" id="RHEA:48940"/>
        <dbReference type="ChEBI" id="CHEBI:15377"/>
        <dbReference type="ChEBI" id="CHEBI:59869"/>
        <dbReference type="ChEBI" id="CHEBI:77460"/>
        <dbReference type="EC" id="3.4.13.19"/>
    </reaction>
</comment>
<keyword evidence="3" id="KW-0472">Membrane</keyword>
<protein>
    <recommendedName>
        <fullName evidence="2">Dipeptidase</fullName>
        <ecNumber evidence="2">3.4.13.19</ecNumber>
    </recommendedName>
</protein>
<sequence>MEKVETFSVPCSRATPRTRVRFTAALVALAVVGSIFFLPIPYDGRSIASLFSNKHPCHHHRPLTIDQRVENILKSTPLIDGHNDLPIQIRSVYHNNIYNTNFTFASSLSGHVDIPRLHQGRVGGTFWSIYTSCPSTANDFADSVYAKNVHDTLQQIDLVHRLADAYPDDLQIALTPCAARKAHAGKKVASMMGVEGLHMIGNSAATLRLYHQLGVRYVTLNHNCNNKYSDGALPADAPFWNGMSKDGEDIVREMNRLGMLVDLSHTSKETMVHALKTTRAPVMFSHSSAFAICPHPRNVQDDVLQLVKANNGVVMVNFYPQFVHCGPGKRPKDATLSDVADHMEHIGKLIGWEHVGVGSDFDGIDLVPAGLEDVSKFPALFVELLKRGVTDEQAKGMAGGNVLRVWAAAERVAGEMKEEGVRPLEDTVVRAK</sequence>
<dbReference type="PANTHER" id="PTHR10443">
    <property type="entry name" value="MICROSOMAL DIPEPTIDASE"/>
    <property type="match status" value="1"/>
</dbReference>
<dbReference type="InterPro" id="IPR008257">
    <property type="entry name" value="Pept_M19"/>
</dbReference>
<dbReference type="Gene3D" id="3.20.20.140">
    <property type="entry name" value="Metal-dependent hydrolases"/>
    <property type="match status" value="1"/>
</dbReference>
<keyword evidence="3" id="KW-1133">Transmembrane helix</keyword>
<evidence type="ECO:0000256" key="1">
    <source>
        <dbReference type="ARBA" id="ARBA00022997"/>
    </source>
</evidence>
<dbReference type="EC" id="3.4.13.19" evidence="2"/>
<dbReference type="InterPro" id="IPR032466">
    <property type="entry name" value="Metal_Hydrolase"/>
</dbReference>
<organism evidence="4 5">
    <name type="scientific">Discina gigas</name>
    <dbReference type="NCBI Taxonomy" id="1032678"/>
    <lineage>
        <taxon>Eukaryota</taxon>
        <taxon>Fungi</taxon>
        <taxon>Dikarya</taxon>
        <taxon>Ascomycota</taxon>
        <taxon>Pezizomycotina</taxon>
        <taxon>Pezizomycetes</taxon>
        <taxon>Pezizales</taxon>
        <taxon>Discinaceae</taxon>
        <taxon>Discina</taxon>
    </lineage>
</organism>
<keyword evidence="2" id="KW-0482">Metalloprotease</keyword>
<keyword evidence="1 2" id="KW-0224">Dipeptidase</keyword>
<proteinExistence type="inferred from homology"/>
<dbReference type="PANTHER" id="PTHR10443:SF12">
    <property type="entry name" value="DIPEPTIDASE"/>
    <property type="match status" value="1"/>
</dbReference>